<protein>
    <submittedName>
        <fullName evidence="1">Uncharacterized protein</fullName>
    </submittedName>
</protein>
<keyword evidence="2" id="KW-1185">Reference proteome</keyword>
<dbReference type="Proteomes" id="UP001497680">
    <property type="component" value="Unassembled WGS sequence"/>
</dbReference>
<dbReference type="EMBL" id="MU394288">
    <property type="protein sequence ID" value="KAI6091156.1"/>
    <property type="molecule type" value="Genomic_DNA"/>
</dbReference>
<evidence type="ECO:0000313" key="1">
    <source>
        <dbReference type="EMBL" id="KAI6091156.1"/>
    </source>
</evidence>
<accession>A0ACC0DED7</accession>
<reference evidence="1 2" key="1">
    <citation type="journal article" date="2022" name="New Phytol.">
        <title>Ecological generalism drives hyperdiversity of secondary metabolite gene clusters in xylarialean endophytes.</title>
        <authorList>
            <person name="Franco M.E.E."/>
            <person name="Wisecaver J.H."/>
            <person name="Arnold A.E."/>
            <person name="Ju Y.M."/>
            <person name="Slot J.C."/>
            <person name="Ahrendt S."/>
            <person name="Moore L.P."/>
            <person name="Eastman K.E."/>
            <person name="Scott K."/>
            <person name="Konkel Z."/>
            <person name="Mondo S.J."/>
            <person name="Kuo A."/>
            <person name="Hayes R.D."/>
            <person name="Haridas S."/>
            <person name="Andreopoulos B."/>
            <person name="Riley R."/>
            <person name="LaButti K."/>
            <person name="Pangilinan J."/>
            <person name="Lipzen A."/>
            <person name="Amirebrahimi M."/>
            <person name="Yan J."/>
            <person name="Adam C."/>
            <person name="Keymanesh K."/>
            <person name="Ng V."/>
            <person name="Louie K."/>
            <person name="Northen T."/>
            <person name="Drula E."/>
            <person name="Henrissat B."/>
            <person name="Hsieh H.M."/>
            <person name="Youens-Clark K."/>
            <person name="Lutzoni F."/>
            <person name="Miadlikowska J."/>
            <person name="Eastwood D.C."/>
            <person name="Hamelin R.C."/>
            <person name="Grigoriev I.V."/>
            <person name="U'Ren J.M."/>
        </authorList>
    </citation>
    <scope>NUCLEOTIDE SEQUENCE [LARGE SCALE GENOMIC DNA]</scope>
    <source>
        <strain evidence="1 2">ER1909</strain>
    </source>
</reference>
<comment type="caution">
    <text evidence="1">The sequence shown here is derived from an EMBL/GenBank/DDBJ whole genome shotgun (WGS) entry which is preliminary data.</text>
</comment>
<gene>
    <name evidence="1" type="ORF">F4821DRAFT_281703</name>
</gene>
<evidence type="ECO:0000313" key="2">
    <source>
        <dbReference type="Proteomes" id="UP001497680"/>
    </source>
</evidence>
<name>A0ACC0DED7_9PEZI</name>
<organism evidence="1 2">
    <name type="scientific">Hypoxylon rubiginosum</name>
    <dbReference type="NCBI Taxonomy" id="110542"/>
    <lineage>
        <taxon>Eukaryota</taxon>
        <taxon>Fungi</taxon>
        <taxon>Dikarya</taxon>
        <taxon>Ascomycota</taxon>
        <taxon>Pezizomycotina</taxon>
        <taxon>Sordariomycetes</taxon>
        <taxon>Xylariomycetidae</taxon>
        <taxon>Xylariales</taxon>
        <taxon>Hypoxylaceae</taxon>
        <taxon>Hypoxylon</taxon>
    </lineage>
</organism>
<proteinExistence type="predicted"/>
<sequence length="237" mass="26341">MPTNAIGAPSLISKGDVTRALDNHRILRIQGYLGVHVLALSWEGCDVAFENDLSQVTLLFQESFNYDVYPYKIPSNRSQSKLNCHIANFIEEYGRDGNLIIVYYGGHGGYHKSKCEWAADPSGDATLDWSSCQSQLLNADCDVVIFLDCCYAGQAVRGDRKSHRVELLAATDKDQFTAIGSERCPSFTMILVEEMKRILKHYGAVTIPDLARSMASARVGLAKQRFGRSVILEKVLE</sequence>